<evidence type="ECO:0008006" key="6">
    <source>
        <dbReference type="Google" id="ProtNLM"/>
    </source>
</evidence>
<feature type="compositionally biased region" description="Basic and acidic residues" evidence="1">
    <location>
        <begin position="64"/>
        <end position="80"/>
    </location>
</feature>
<evidence type="ECO:0000313" key="5">
    <source>
        <dbReference type="RefSeq" id="XP_033575534.1"/>
    </source>
</evidence>
<accession>A0A6A6YIF2</accession>
<evidence type="ECO:0000256" key="1">
    <source>
        <dbReference type="SAM" id="MobiDB-lite"/>
    </source>
</evidence>
<dbReference type="Proteomes" id="UP000504636">
    <property type="component" value="Unplaced"/>
</dbReference>
<protein>
    <recommendedName>
        <fullName evidence="6">Glycine-rich protein</fullName>
    </recommendedName>
</protein>
<gene>
    <name evidence="3 5" type="ORF">BDZ99DRAFT_478048</name>
</gene>
<organism evidence="3">
    <name type="scientific">Mytilinidion resinicola</name>
    <dbReference type="NCBI Taxonomy" id="574789"/>
    <lineage>
        <taxon>Eukaryota</taxon>
        <taxon>Fungi</taxon>
        <taxon>Dikarya</taxon>
        <taxon>Ascomycota</taxon>
        <taxon>Pezizomycotina</taxon>
        <taxon>Dothideomycetes</taxon>
        <taxon>Pleosporomycetidae</taxon>
        <taxon>Mytilinidiales</taxon>
        <taxon>Mytilinidiaceae</taxon>
        <taxon>Mytilinidion</taxon>
    </lineage>
</organism>
<evidence type="ECO:0000313" key="4">
    <source>
        <dbReference type="Proteomes" id="UP000504636"/>
    </source>
</evidence>
<sequence>MKRIKSGWTLALLVVLELLLIPTIAADSLGGGLGHGKGGIKQANDGMQAHKQQDGKGDYNGAKGGDRKGKGKGYGKDDGNKGNNTELAAITVAQTLTLAEFSLSNVTVTEERKVTEEKTVTDVQTQVQTAARN</sequence>
<dbReference type="GeneID" id="54463038"/>
<dbReference type="AlphaFoldDB" id="A0A6A6YIF2"/>
<feature type="signal peptide" evidence="2">
    <location>
        <begin position="1"/>
        <end position="26"/>
    </location>
</feature>
<evidence type="ECO:0000256" key="2">
    <source>
        <dbReference type="SAM" id="SignalP"/>
    </source>
</evidence>
<reference evidence="5" key="3">
    <citation type="submission" date="2025-04" db="UniProtKB">
        <authorList>
            <consortium name="RefSeq"/>
        </authorList>
    </citation>
    <scope>IDENTIFICATION</scope>
    <source>
        <strain evidence="5">CBS 304.34</strain>
    </source>
</reference>
<reference evidence="5" key="2">
    <citation type="submission" date="2020-04" db="EMBL/GenBank/DDBJ databases">
        <authorList>
            <consortium name="NCBI Genome Project"/>
        </authorList>
    </citation>
    <scope>NUCLEOTIDE SEQUENCE</scope>
    <source>
        <strain evidence="5">CBS 304.34</strain>
    </source>
</reference>
<keyword evidence="2" id="KW-0732">Signal</keyword>
<name>A0A6A6YIF2_9PEZI</name>
<dbReference type="RefSeq" id="XP_033575534.1">
    <property type="nucleotide sequence ID" value="XM_033722145.1"/>
</dbReference>
<evidence type="ECO:0000313" key="3">
    <source>
        <dbReference type="EMBL" id="KAF2808570.1"/>
    </source>
</evidence>
<reference evidence="3 5" key="1">
    <citation type="journal article" date="2020" name="Stud. Mycol.">
        <title>101 Dothideomycetes genomes: a test case for predicting lifestyles and emergence of pathogens.</title>
        <authorList>
            <person name="Haridas S."/>
            <person name="Albert R."/>
            <person name="Binder M."/>
            <person name="Bloem J."/>
            <person name="Labutti K."/>
            <person name="Salamov A."/>
            <person name="Andreopoulos B."/>
            <person name="Baker S."/>
            <person name="Barry K."/>
            <person name="Bills G."/>
            <person name="Bluhm B."/>
            <person name="Cannon C."/>
            <person name="Castanera R."/>
            <person name="Culley D."/>
            <person name="Daum C."/>
            <person name="Ezra D."/>
            <person name="Gonzalez J."/>
            <person name="Henrissat B."/>
            <person name="Kuo A."/>
            <person name="Liang C."/>
            <person name="Lipzen A."/>
            <person name="Lutzoni F."/>
            <person name="Magnuson J."/>
            <person name="Mondo S."/>
            <person name="Nolan M."/>
            <person name="Ohm R."/>
            <person name="Pangilinan J."/>
            <person name="Park H.-J."/>
            <person name="Ramirez L."/>
            <person name="Alfaro M."/>
            <person name="Sun H."/>
            <person name="Tritt A."/>
            <person name="Yoshinaga Y."/>
            <person name="Zwiers L.-H."/>
            <person name="Turgeon B."/>
            <person name="Goodwin S."/>
            <person name="Spatafora J."/>
            <person name="Crous P."/>
            <person name="Grigoriev I."/>
        </authorList>
    </citation>
    <scope>NUCLEOTIDE SEQUENCE</scope>
    <source>
        <strain evidence="3 5">CBS 304.34</strain>
    </source>
</reference>
<keyword evidence="4" id="KW-1185">Reference proteome</keyword>
<proteinExistence type="predicted"/>
<dbReference type="EMBL" id="MU003703">
    <property type="protein sequence ID" value="KAF2808570.1"/>
    <property type="molecule type" value="Genomic_DNA"/>
</dbReference>
<feature type="chain" id="PRO_5044629140" description="Glycine-rich protein" evidence="2">
    <location>
        <begin position="27"/>
        <end position="133"/>
    </location>
</feature>
<feature type="region of interest" description="Disordered" evidence="1">
    <location>
        <begin position="40"/>
        <end position="83"/>
    </location>
</feature>